<keyword evidence="4" id="KW-1185">Reference proteome</keyword>
<comment type="caution">
    <text evidence="3">The sequence shown here is derived from an EMBL/GenBank/DDBJ whole genome shotgun (WGS) entry which is preliminary data.</text>
</comment>
<dbReference type="EMBL" id="VUYU01000006">
    <property type="protein sequence ID" value="NHZ34240.1"/>
    <property type="molecule type" value="Genomic_DNA"/>
</dbReference>
<protein>
    <submittedName>
        <fullName evidence="3">DUF1311 domain-containing protein</fullName>
    </submittedName>
</protein>
<sequence length="147" mass="15418">MRVLTAFFLLALGAAPLCQASKKPAPPAPQKNAMEVCDEFSQADIRDCLAKLAASSAALLKTAEAGTVAAIGKWDEDEGYVTAARAKLKQANTVFARYREAQCGFATSLAGGAAGNSHEISRLACVADLNAQRAHRLTSDAKSLPPR</sequence>
<dbReference type="Proteomes" id="UP000785613">
    <property type="component" value="Unassembled WGS sequence"/>
</dbReference>
<evidence type="ECO:0000313" key="3">
    <source>
        <dbReference type="EMBL" id="NHZ34240.1"/>
    </source>
</evidence>
<organism evidence="3 4">
    <name type="scientific">Massilia rubra</name>
    <dbReference type="NCBI Taxonomy" id="2607910"/>
    <lineage>
        <taxon>Bacteria</taxon>
        <taxon>Pseudomonadati</taxon>
        <taxon>Pseudomonadota</taxon>
        <taxon>Betaproteobacteria</taxon>
        <taxon>Burkholderiales</taxon>
        <taxon>Oxalobacteraceae</taxon>
        <taxon>Telluria group</taxon>
        <taxon>Massilia</taxon>
    </lineage>
</organism>
<feature type="signal peptide" evidence="1">
    <location>
        <begin position="1"/>
        <end position="20"/>
    </location>
</feature>
<evidence type="ECO:0000259" key="2">
    <source>
        <dbReference type="Pfam" id="PF07007"/>
    </source>
</evidence>
<dbReference type="InterPro" id="IPR009739">
    <property type="entry name" value="LprI-like_N"/>
</dbReference>
<evidence type="ECO:0000256" key="1">
    <source>
        <dbReference type="SAM" id="SignalP"/>
    </source>
</evidence>
<dbReference type="Gene3D" id="1.20.1270.180">
    <property type="match status" value="1"/>
</dbReference>
<dbReference type="Pfam" id="PF07007">
    <property type="entry name" value="LprI"/>
    <property type="match status" value="1"/>
</dbReference>
<keyword evidence="1" id="KW-0732">Signal</keyword>
<accession>A0ABX0LN59</accession>
<feature type="domain" description="Lysozyme inhibitor LprI-like N-terminal" evidence="2">
    <location>
        <begin position="41"/>
        <end position="137"/>
    </location>
</feature>
<dbReference type="RefSeq" id="WP_167224553.1">
    <property type="nucleotide sequence ID" value="NZ_VUYU01000006.1"/>
</dbReference>
<gene>
    <name evidence="3" type="ORF">F0185_11655</name>
</gene>
<evidence type="ECO:0000313" key="4">
    <source>
        <dbReference type="Proteomes" id="UP000785613"/>
    </source>
</evidence>
<feature type="chain" id="PRO_5046796225" evidence="1">
    <location>
        <begin position="21"/>
        <end position="147"/>
    </location>
</feature>
<proteinExistence type="predicted"/>
<name>A0ABX0LN59_9BURK</name>
<reference evidence="3 4" key="1">
    <citation type="submission" date="2019-09" db="EMBL/GenBank/DDBJ databases">
        <title>Taxonomy of Antarctic Massilia spp.: description of Massilia rubra sp. nov., Massilia aquatica sp. nov., Massilia mucilaginosa sp. nov., Massilia frigida sp. nov. isolated from streams, lakes and regoliths.</title>
        <authorList>
            <person name="Holochova P."/>
            <person name="Sedlacek I."/>
            <person name="Kralova S."/>
            <person name="Maslanova I."/>
            <person name="Busse H.-J."/>
            <person name="Stankova E."/>
            <person name="Vrbovska V."/>
            <person name="Kovarovic V."/>
            <person name="Bartak M."/>
            <person name="Svec P."/>
            <person name="Pantucek R."/>
        </authorList>
    </citation>
    <scope>NUCLEOTIDE SEQUENCE [LARGE SCALE GENOMIC DNA]</scope>
    <source>
        <strain evidence="3 4">CCM 8692</strain>
    </source>
</reference>